<organism evidence="2 3">
    <name type="scientific">Saccharopolyspora ipomoeae</name>
    <dbReference type="NCBI Taxonomy" id="3042027"/>
    <lineage>
        <taxon>Bacteria</taxon>
        <taxon>Bacillati</taxon>
        <taxon>Actinomycetota</taxon>
        <taxon>Actinomycetes</taxon>
        <taxon>Pseudonocardiales</taxon>
        <taxon>Pseudonocardiaceae</taxon>
        <taxon>Saccharopolyspora</taxon>
    </lineage>
</organism>
<proteinExistence type="predicted"/>
<comment type="caution">
    <text evidence="2">The sequence shown here is derived from an EMBL/GenBank/DDBJ whole genome shotgun (WGS) entry which is preliminary data.</text>
</comment>
<gene>
    <name evidence="2" type="ORF">QFW96_06785</name>
</gene>
<protein>
    <submittedName>
        <fullName evidence="2">DUF756 domain-containing protein</fullName>
    </submittedName>
</protein>
<dbReference type="Pfam" id="PF05506">
    <property type="entry name" value="PLipase_C_C"/>
    <property type="match status" value="1"/>
</dbReference>
<dbReference type="EMBL" id="JASAOF010000003">
    <property type="protein sequence ID" value="MDI2028307.1"/>
    <property type="molecule type" value="Genomic_DNA"/>
</dbReference>
<keyword evidence="3" id="KW-1185">Reference proteome</keyword>
<dbReference type="InterPro" id="IPR008475">
    <property type="entry name" value="PLipase_C_C"/>
</dbReference>
<evidence type="ECO:0000313" key="3">
    <source>
        <dbReference type="Proteomes" id="UP001237595"/>
    </source>
</evidence>
<name>A0ABT6PJY3_9PSEU</name>
<dbReference type="Proteomes" id="UP001237595">
    <property type="component" value="Unassembled WGS sequence"/>
</dbReference>
<sequence length="184" mass="19198">MPGSSRPDPAALDTAAGAASLPQVGGVVDGEVVALRLGYVGPDFARFAVRGGSAEPLHVDVLGEKYVPVRFGGDYHVVVEGPGGIRMELSGSQRGHAAAVDVQARHTERGLALELRNGGPHEVQLELRALAHIEHETHVQVAAGGALPLFWPAPHGHYDLEAVVAEDATFHRRILGKAVPGLGA</sequence>
<accession>A0ABT6PJY3</accession>
<feature type="domain" description="Bacterial phospholipase C C-terminal" evidence="1">
    <location>
        <begin position="104"/>
        <end position="176"/>
    </location>
</feature>
<evidence type="ECO:0000259" key="1">
    <source>
        <dbReference type="Pfam" id="PF05506"/>
    </source>
</evidence>
<dbReference type="RefSeq" id="WP_281454692.1">
    <property type="nucleotide sequence ID" value="NZ_JASAOF010000003.1"/>
</dbReference>
<reference evidence="2 3" key="1">
    <citation type="submission" date="2023-04" db="EMBL/GenBank/DDBJ databases">
        <title>Draft genome sequence of Saccharopolyspora sp. TS4A08 isolated from sweet potato rhizospheric soil.</title>
        <authorList>
            <person name="Suksaard P."/>
            <person name="Duangmal K."/>
        </authorList>
    </citation>
    <scope>NUCLEOTIDE SEQUENCE [LARGE SCALE GENOMIC DNA]</scope>
    <source>
        <strain evidence="2 3">TS4A08</strain>
    </source>
</reference>
<evidence type="ECO:0000313" key="2">
    <source>
        <dbReference type="EMBL" id="MDI2028307.1"/>
    </source>
</evidence>